<name>B0YLM1_GHVS</name>
<evidence type="ECO:0000256" key="1">
    <source>
        <dbReference type="SAM" id="MobiDB-lite"/>
    </source>
</evidence>
<reference evidence="2 3" key="1">
    <citation type="journal article" date="2007" name="J. Virol. Methods">
        <title>Development of a non-destructive PCR method for detection of the salivary gland hypertrophy virus (SGHV) in tsetse flies.</title>
        <authorList>
            <person name="Abd-Alla A."/>
            <person name="Bossin H."/>
            <person name="Cousserans F."/>
            <person name="Parker A."/>
            <person name="Bergoin M."/>
            <person name="Robinson A."/>
        </authorList>
    </citation>
    <scope>NUCLEOTIDE SEQUENCE [LARGE SCALE GENOMIC DNA]</scope>
    <source>
        <strain evidence="3">Isolate Glossina pallidipes/Ethiopia/Seibersdorf/-</strain>
    </source>
</reference>
<accession>B0YLM1</accession>
<protein>
    <submittedName>
        <fullName evidence="2">Uncharacterized protein</fullName>
    </submittedName>
</protein>
<dbReference type="GeneID" id="5950859"/>
<evidence type="ECO:0000313" key="2">
    <source>
        <dbReference type="EMBL" id="ABQ08840.1"/>
    </source>
</evidence>
<sequence>MDNELAITSIEDIHYNSDQESEGESDELVKETNKEEEEDESVINIMEDYINNFINNNIIKIKPIDFLNNFLHQIYIIKRTTLDPLDTFRKIVEKDVIEDMLSIYKNNKAPIEPFYTNDSTLDTKLYNKIMNREYPIKDNIFLVSKKVNEWKEVMKIVNEFCDMYDEIIVRETDDDYYKHKKAITSFFSQMDYFIFKIIEYVELDIIDCNFWNNFIRFTVDSKPILQGYAIIFHTNFYQSLLKSNLKTIIHQGIPLNERK</sequence>
<reference evidence="2 3" key="2">
    <citation type="journal article" date="2008" name="J. Virol.">
        <title>Genome analysis of a Glossina pallidipes salivary gland hypertrophy virus reveals a novel, large, double-stranded circular DNA virus.</title>
        <authorList>
            <person name="Abd-Alla A.M."/>
            <person name="Cousserans F."/>
            <person name="Parker A.G."/>
            <person name="Jehle J.A."/>
            <person name="Parker N.J."/>
            <person name="Vlak J.M."/>
            <person name="Robinson A.S."/>
            <person name="Bergoin M."/>
        </authorList>
    </citation>
    <scope>NUCLEOTIDE SEQUENCE [LARGE SCALE GENOMIC DNA]</scope>
    <source>
        <strain evidence="3">Isolate Glossina pallidipes/Ethiopia/Seibersdorf/-</strain>
    </source>
</reference>
<dbReference type="Proteomes" id="UP000011301">
    <property type="component" value="Segment"/>
</dbReference>
<keyword evidence="3" id="KW-1185">Reference proteome</keyword>
<organism evidence="2 3">
    <name type="scientific">Glossina hytrovirus (isolate Glossina pallidipes/Ethiopia/Seibersdorf/-)</name>
    <name type="common">GHV</name>
    <dbReference type="NCBI Taxonomy" id="379529"/>
    <lineage>
        <taxon>Viruses</taxon>
        <taxon>Viruses incertae sedis</taxon>
        <taxon>Naldaviricetes</taxon>
        <taxon>Lefavirales</taxon>
        <taxon>Hytrosaviridae</taxon>
        <taxon>Glossinavirus</taxon>
        <taxon>Glossinavirus glopallidipedis</taxon>
    </lineage>
</organism>
<dbReference type="EMBL" id="EF568108">
    <property type="protein sequence ID" value="ABQ08840.1"/>
    <property type="molecule type" value="Genomic_DNA"/>
</dbReference>
<organismHost>
    <name type="scientific">Glossina</name>
    <name type="common">tsetse flies</name>
    <dbReference type="NCBI Taxonomy" id="7393"/>
</organismHost>
<feature type="region of interest" description="Disordered" evidence="1">
    <location>
        <begin position="1"/>
        <end position="36"/>
    </location>
</feature>
<proteinExistence type="predicted"/>
<evidence type="ECO:0000313" key="3">
    <source>
        <dbReference type="Proteomes" id="UP000011301"/>
    </source>
</evidence>
<dbReference type="KEGG" id="vg:5950859"/>
<gene>
    <name evidence="2" type="ORF">SGHV067</name>
</gene>
<dbReference type="RefSeq" id="YP_001687015.1">
    <property type="nucleotide sequence ID" value="NC_010356.1"/>
</dbReference>